<keyword evidence="4" id="KW-1185">Reference proteome</keyword>
<feature type="coiled-coil region" evidence="1">
    <location>
        <begin position="412"/>
        <end position="551"/>
    </location>
</feature>
<evidence type="ECO:0000313" key="4">
    <source>
        <dbReference type="Proteomes" id="UP000604046"/>
    </source>
</evidence>
<feature type="compositionally biased region" description="Polar residues" evidence="2">
    <location>
        <begin position="157"/>
        <end position="168"/>
    </location>
</feature>
<evidence type="ECO:0000256" key="1">
    <source>
        <dbReference type="SAM" id="Coils"/>
    </source>
</evidence>
<protein>
    <submittedName>
        <fullName evidence="3">Uncharacterized protein</fullName>
    </submittedName>
</protein>
<evidence type="ECO:0000313" key="3">
    <source>
        <dbReference type="EMBL" id="CAE7521825.1"/>
    </source>
</evidence>
<proteinExistence type="predicted"/>
<dbReference type="AlphaFoldDB" id="A0A812T9Z3"/>
<reference evidence="3" key="1">
    <citation type="submission" date="2021-02" db="EMBL/GenBank/DDBJ databases">
        <authorList>
            <person name="Dougan E. K."/>
            <person name="Rhodes N."/>
            <person name="Thang M."/>
            <person name="Chan C."/>
        </authorList>
    </citation>
    <scope>NUCLEOTIDE SEQUENCE</scope>
</reference>
<dbReference type="Proteomes" id="UP000604046">
    <property type="component" value="Unassembled WGS sequence"/>
</dbReference>
<feature type="region of interest" description="Disordered" evidence="2">
    <location>
        <begin position="144"/>
        <end position="181"/>
    </location>
</feature>
<feature type="compositionally biased region" description="Polar residues" evidence="2">
    <location>
        <begin position="237"/>
        <end position="248"/>
    </location>
</feature>
<name>A0A812T9Z3_9DINO</name>
<organism evidence="3 4">
    <name type="scientific">Symbiodinium natans</name>
    <dbReference type="NCBI Taxonomy" id="878477"/>
    <lineage>
        <taxon>Eukaryota</taxon>
        <taxon>Sar</taxon>
        <taxon>Alveolata</taxon>
        <taxon>Dinophyceae</taxon>
        <taxon>Suessiales</taxon>
        <taxon>Symbiodiniaceae</taxon>
        <taxon>Symbiodinium</taxon>
    </lineage>
</organism>
<sequence>MVGIGLDERVQRLDRIFQSYFYLPACSLTSTDMCSVWQAVAKPDGRRKVYLEYVSGRADLTKAACPSNIPQCSVHLHVASLGVPCHSRSKSHDDACEKQLGPKVLRAGSLWSWYYCYLLLFNSEALCDKSHVVAEHASLSPASLRSSNVQLERHSRLSNQSDASTADTRGSRRLSGSGITEATELPLLSEAGFTSAEDDTTPCSNVSQCDHETLSMSTFPSDGSANYDDSCEKHSRLINQSDASTTDTRGSRRPSGSGITGATEMPLLSEAEDDTTPCSNVSQCDHETLSMPTIAPPNFVPGADAHRYLCQWCSQVEWQLWWQSIRYEDACQKQAEHQRRIQRVASENSSELTVLVAALRAEKRVLEQRLGQCEDELFDAKECLMSEFIPHCALQKELEQEHKISSGARCRVEKLRSKYEDACQQRDQETKQVELCRQQLQRVETRNDELTVLVSALRAEKDLLEQQHCALQKELQQERKISSGARCRIEKLQSEYEDACQQRDQETKQVELCRQQLQRVETRNDELTVLVSALRAEKDLLEQQFSDAALQATSNQHLSEKCQALDAQLKQDECARSANKIEPTKIPASASDACSKACQTCDQDELDIGQSFPETSPAAAAVCPEEWDPCKLLLPDLLPYLSVPDILSWRLTSRQTRSPEALLRHVAEMGSLDRPSSIVEYSDAVMRVLNGDSGNFDIFSDDAQQKLFDCRRWCRPRALARFAESCVTDIVQKNLGHLLEGTRAFDEESLWLAAHHVLLNYGLGSSPAVQNQISESMLDLLGEMLKDLPREATRPSRALWRRIQRCKSHLKIVLRSLSKPQRQNWVSLLVEALHGTQAAPTSVHKSLLGELLLLWRADDNPRQTYAKALGQLEALRKSEAFRDSGPEFDALSAAC</sequence>
<feature type="region of interest" description="Disordered" evidence="2">
    <location>
        <begin position="237"/>
        <end position="282"/>
    </location>
</feature>
<comment type="caution">
    <text evidence="3">The sequence shown here is derived from an EMBL/GenBank/DDBJ whole genome shotgun (WGS) entry which is preliminary data.</text>
</comment>
<accession>A0A812T9Z3</accession>
<gene>
    <name evidence="3" type="ORF">SNAT2548_LOCUS29209</name>
</gene>
<evidence type="ECO:0000256" key="2">
    <source>
        <dbReference type="SAM" id="MobiDB-lite"/>
    </source>
</evidence>
<dbReference type="EMBL" id="CAJNDS010002547">
    <property type="protein sequence ID" value="CAE7521825.1"/>
    <property type="molecule type" value="Genomic_DNA"/>
</dbReference>
<keyword evidence="1" id="KW-0175">Coiled coil</keyword>